<feature type="transmembrane region" description="Helical" evidence="8">
    <location>
        <begin position="229"/>
        <end position="247"/>
    </location>
</feature>
<feature type="transmembrane region" description="Helical" evidence="8">
    <location>
        <begin position="336"/>
        <end position="354"/>
    </location>
</feature>
<organism evidence="10 11">
    <name type="scientific">Saccharothrix xinjiangensis</name>
    <dbReference type="NCBI Taxonomy" id="204798"/>
    <lineage>
        <taxon>Bacteria</taxon>
        <taxon>Bacillati</taxon>
        <taxon>Actinomycetota</taxon>
        <taxon>Actinomycetes</taxon>
        <taxon>Pseudonocardiales</taxon>
        <taxon>Pseudonocardiaceae</taxon>
        <taxon>Saccharothrix</taxon>
    </lineage>
</organism>
<dbReference type="SUPFAM" id="SSF103473">
    <property type="entry name" value="MFS general substrate transporter"/>
    <property type="match status" value="1"/>
</dbReference>
<sequence length="542" mass="56103">MTPAQRAGKREWWGLAVLVLVTLIISMDMTVLSYALPFLSAELAPSSSQLLWITDIYAFVLAGLLIPMGTLGDRIGRRKLLIIGAAAFGIASAVSAYASSPEVLIATRALMGAAGATLMPSTMSLIRTMFQDEQQRRAAIGLWSAGFSAGGAIGLLAGGVLLQSFHWGTVFLINVPIMLVLVIASPLLLPEYRNPNAGKIDLVSSLLLFASVLPVVWGVKEFAEQGFGWLPLAAVVVGLLLVPLFILRQRALDDPMVDVRLFRKAAFSAALVTNVLANFALVGFMFFTAQYLQLVLGLEPFVAGLWSLPQAFTAAIGAAVLAPLLTSKLGHATTTALGLAIGIGGFLVMSQVGVEDGLAQAVVGQMLSTMGMAMALTLTAELVVTTAPPERAGSAAGLSETGSQFGSALGVAVLGSVGAFVYRSQLADNPPAGVPADALDSARDTLGEAVEVAGTLSAAAGDALRLAARTAFTEELHVAAYSVSGVLLVTAVLAFTMLRKVPRPVPPPAAAPEVTEDAAGPDPDPDPVGQDDSEREKSGSTA</sequence>
<dbReference type="RefSeq" id="WP_344039428.1">
    <property type="nucleotide sequence ID" value="NZ_BAAAKE010000016.1"/>
</dbReference>
<feature type="transmembrane region" description="Helical" evidence="8">
    <location>
        <begin position="200"/>
        <end position="217"/>
    </location>
</feature>
<feature type="compositionally biased region" description="Low complexity" evidence="7">
    <location>
        <begin position="511"/>
        <end position="521"/>
    </location>
</feature>
<comment type="subcellular location">
    <subcellularLocation>
        <location evidence="1">Cell membrane</location>
        <topology evidence="1">Multi-pass membrane protein</topology>
    </subcellularLocation>
</comment>
<feature type="transmembrane region" description="Helical" evidence="8">
    <location>
        <begin position="105"/>
        <end position="126"/>
    </location>
</feature>
<keyword evidence="5 8" id="KW-1133">Transmembrane helix</keyword>
<evidence type="ECO:0000313" key="10">
    <source>
        <dbReference type="EMBL" id="MFC5053483.1"/>
    </source>
</evidence>
<reference evidence="11" key="1">
    <citation type="journal article" date="2019" name="Int. J. Syst. Evol. Microbiol.">
        <title>The Global Catalogue of Microorganisms (GCM) 10K type strain sequencing project: providing services to taxonomists for standard genome sequencing and annotation.</title>
        <authorList>
            <consortium name="The Broad Institute Genomics Platform"/>
            <consortium name="The Broad Institute Genome Sequencing Center for Infectious Disease"/>
            <person name="Wu L."/>
            <person name="Ma J."/>
        </authorList>
    </citation>
    <scope>NUCLEOTIDE SEQUENCE [LARGE SCALE GENOMIC DNA]</scope>
    <source>
        <strain evidence="11">KCTC 12848</strain>
    </source>
</reference>
<evidence type="ECO:0000256" key="1">
    <source>
        <dbReference type="ARBA" id="ARBA00004651"/>
    </source>
</evidence>
<evidence type="ECO:0000259" key="9">
    <source>
        <dbReference type="PROSITE" id="PS50850"/>
    </source>
</evidence>
<dbReference type="CDD" id="cd17321">
    <property type="entry name" value="MFS_MMR_MDR_like"/>
    <property type="match status" value="1"/>
</dbReference>
<accession>A0ABV9XSV4</accession>
<feature type="region of interest" description="Disordered" evidence="7">
    <location>
        <begin position="504"/>
        <end position="542"/>
    </location>
</feature>
<evidence type="ECO:0000256" key="4">
    <source>
        <dbReference type="ARBA" id="ARBA00022692"/>
    </source>
</evidence>
<feature type="transmembrane region" description="Helical" evidence="8">
    <location>
        <begin position="138"/>
        <end position="161"/>
    </location>
</feature>
<dbReference type="Gene3D" id="1.20.1720.10">
    <property type="entry name" value="Multidrug resistance protein D"/>
    <property type="match status" value="1"/>
</dbReference>
<dbReference type="InterPro" id="IPR036259">
    <property type="entry name" value="MFS_trans_sf"/>
</dbReference>
<evidence type="ECO:0000256" key="2">
    <source>
        <dbReference type="ARBA" id="ARBA00022448"/>
    </source>
</evidence>
<keyword evidence="11" id="KW-1185">Reference proteome</keyword>
<protein>
    <submittedName>
        <fullName evidence="10">MFS transporter</fullName>
    </submittedName>
</protein>
<dbReference type="Proteomes" id="UP001595833">
    <property type="component" value="Unassembled WGS sequence"/>
</dbReference>
<dbReference type="Gene3D" id="1.20.1250.20">
    <property type="entry name" value="MFS general substrate transporter like domains"/>
    <property type="match status" value="1"/>
</dbReference>
<proteinExistence type="predicted"/>
<dbReference type="Pfam" id="PF07690">
    <property type="entry name" value="MFS_1"/>
    <property type="match status" value="1"/>
</dbReference>
<evidence type="ECO:0000313" key="11">
    <source>
        <dbReference type="Proteomes" id="UP001595833"/>
    </source>
</evidence>
<dbReference type="PANTHER" id="PTHR42718">
    <property type="entry name" value="MAJOR FACILITATOR SUPERFAMILY MULTIDRUG TRANSPORTER MFSC"/>
    <property type="match status" value="1"/>
</dbReference>
<feature type="transmembrane region" description="Helical" evidence="8">
    <location>
        <begin position="366"/>
        <end position="384"/>
    </location>
</feature>
<dbReference type="InterPro" id="IPR020846">
    <property type="entry name" value="MFS_dom"/>
</dbReference>
<feature type="transmembrane region" description="Helical" evidence="8">
    <location>
        <begin position="267"/>
        <end position="289"/>
    </location>
</feature>
<dbReference type="EMBL" id="JBHSJB010000006">
    <property type="protein sequence ID" value="MFC5053483.1"/>
    <property type="molecule type" value="Genomic_DNA"/>
</dbReference>
<feature type="transmembrane region" description="Helical" evidence="8">
    <location>
        <begin position="12"/>
        <end position="37"/>
    </location>
</feature>
<gene>
    <name evidence="10" type="ORF">ACFPFM_06895</name>
</gene>
<evidence type="ECO:0000256" key="7">
    <source>
        <dbReference type="SAM" id="MobiDB-lite"/>
    </source>
</evidence>
<evidence type="ECO:0000256" key="5">
    <source>
        <dbReference type="ARBA" id="ARBA00022989"/>
    </source>
</evidence>
<keyword evidence="4 8" id="KW-0812">Transmembrane</keyword>
<evidence type="ECO:0000256" key="6">
    <source>
        <dbReference type="ARBA" id="ARBA00023136"/>
    </source>
</evidence>
<dbReference type="PANTHER" id="PTHR42718:SF47">
    <property type="entry name" value="METHYL VIOLOGEN RESISTANCE PROTEIN SMVA"/>
    <property type="match status" value="1"/>
</dbReference>
<feature type="compositionally biased region" description="Basic and acidic residues" evidence="7">
    <location>
        <begin position="532"/>
        <end position="542"/>
    </location>
</feature>
<feature type="transmembrane region" description="Helical" evidence="8">
    <location>
        <begin position="478"/>
        <end position="498"/>
    </location>
</feature>
<keyword evidence="6 8" id="KW-0472">Membrane</keyword>
<evidence type="ECO:0000256" key="3">
    <source>
        <dbReference type="ARBA" id="ARBA00022475"/>
    </source>
</evidence>
<feature type="transmembrane region" description="Helical" evidence="8">
    <location>
        <begin position="80"/>
        <end position="99"/>
    </location>
</feature>
<feature type="transmembrane region" description="Helical" evidence="8">
    <location>
        <begin position="405"/>
        <end position="422"/>
    </location>
</feature>
<keyword evidence="3" id="KW-1003">Cell membrane</keyword>
<feature type="domain" description="Major facilitator superfamily (MFS) profile" evidence="9">
    <location>
        <begin position="14"/>
        <end position="502"/>
    </location>
</feature>
<feature type="transmembrane region" description="Helical" evidence="8">
    <location>
        <begin position="167"/>
        <end position="188"/>
    </location>
</feature>
<evidence type="ECO:0000256" key="8">
    <source>
        <dbReference type="SAM" id="Phobius"/>
    </source>
</evidence>
<dbReference type="InterPro" id="IPR011701">
    <property type="entry name" value="MFS"/>
</dbReference>
<dbReference type="PROSITE" id="PS50850">
    <property type="entry name" value="MFS"/>
    <property type="match status" value="1"/>
</dbReference>
<feature type="transmembrane region" description="Helical" evidence="8">
    <location>
        <begin position="49"/>
        <end position="68"/>
    </location>
</feature>
<feature type="transmembrane region" description="Helical" evidence="8">
    <location>
        <begin position="301"/>
        <end position="324"/>
    </location>
</feature>
<name>A0ABV9XSV4_9PSEU</name>
<keyword evidence="2" id="KW-0813">Transport</keyword>
<comment type="caution">
    <text evidence="10">The sequence shown here is derived from an EMBL/GenBank/DDBJ whole genome shotgun (WGS) entry which is preliminary data.</text>
</comment>